<dbReference type="PANTHER" id="PTHR23102">
    <property type="entry name" value="CLEAVAGE AND POLYADENYLATION SPECIFICITY FACTOR SUBUNIT 4-RELATED"/>
    <property type="match status" value="1"/>
</dbReference>
<evidence type="ECO:0000256" key="6">
    <source>
        <dbReference type="ARBA" id="ARBA00022833"/>
    </source>
</evidence>
<reference evidence="12" key="1">
    <citation type="journal article" date="2021" name="Proc. Natl. Acad. Sci. U.S.A.">
        <title>Three genomes in the algal genus Volvox reveal the fate of a haploid sex-determining region after a transition to homothallism.</title>
        <authorList>
            <person name="Yamamoto K."/>
            <person name="Hamaji T."/>
            <person name="Kawai-Toyooka H."/>
            <person name="Matsuzaki R."/>
            <person name="Takahashi F."/>
            <person name="Nishimura Y."/>
            <person name="Kawachi M."/>
            <person name="Noguchi H."/>
            <person name="Minakuchi Y."/>
            <person name="Umen J.G."/>
            <person name="Toyoda A."/>
            <person name="Nozaki H."/>
        </authorList>
    </citation>
    <scope>NUCLEOTIDE SEQUENCE</scope>
    <source>
        <strain evidence="12">NIES-3780</strain>
    </source>
</reference>
<dbReference type="PANTHER" id="PTHR23102:SF24">
    <property type="entry name" value="CLEAVAGE AND POLYADENYLATION SPECIFICITY FACTOR SUBUNIT 4"/>
    <property type="match status" value="1"/>
</dbReference>
<dbReference type="Proteomes" id="UP000747399">
    <property type="component" value="Unassembled WGS sequence"/>
</dbReference>
<dbReference type="InterPro" id="IPR036855">
    <property type="entry name" value="Znf_CCCH_sf"/>
</dbReference>
<keyword evidence="3 9" id="KW-0479">Metal-binding</keyword>
<feature type="zinc finger region" description="C3H1-type" evidence="9">
    <location>
        <begin position="46"/>
        <end position="73"/>
    </location>
</feature>
<feature type="region of interest" description="Disordered" evidence="10">
    <location>
        <begin position="154"/>
        <end position="298"/>
    </location>
</feature>
<name>A0A8J4AZJ4_9CHLO</name>
<keyword evidence="8" id="KW-0539">Nucleus</keyword>
<evidence type="ECO:0000256" key="7">
    <source>
        <dbReference type="ARBA" id="ARBA00022884"/>
    </source>
</evidence>
<evidence type="ECO:0000256" key="4">
    <source>
        <dbReference type="ARBA" id="ARBA00022737"/>
    </source>
</evidence>
<dbReference type="AlphaFoldDB" id="A0A8J4AZJ4"/>
<feature type="compositionally biased region" description="Basic and acidic residues" evidence="10">
    <location>
        <begin position="175"/>
        <end position="192"/>
    </location>
</feature>
<evidence type="ECO:0000256" key="10">
    <source>
        <dbReference type="SAM" id="MobiDB-lite"/>
    </source>
</evidence>
<keyword evidence="5 9" id="KW-0863">Zinc-finger</keyword>
<dbReference type="SMART" id="SM00356">
    <property type="entry name" value="ZnF_C3H1"/>
    <property type="match status" value="3"/>
</dbReference>
<feature type="domain" description="C3H1-type" evidence="11">
    <location>
        <begin position="100"/>
        <end position="127"/>
    </location>
</feature>
<sequence length="367" mass="38152">MADNISFDFEAEIESSHLLTNAQQPIEPPDLPAEVIGQQPANYRKNFRKTVCTYWLRGLCMKGDACGFLHQFVSDRMPVCRNLLKYGECHDQDCPYKHSLDEIKECNMYKLGFCIYGPACRYKHIKNPGPPPGPEEVEAAKPREYRNINVVVNQVNPGVAREDERPPKRPSRPFVGRERERDRVGERERDRPLALPAPPPPAGGPGGAQGPVGAAPAGVGGVSGGVGAGVGGRFDGRPGTDGPSGPGGRGGRGDRGGRSGRGGRGGAWRGGSGDDLDLGGPQGRDQAPVGMPPVTAPNPGALPPIAGLIAPVMPAIMPGQAPGQGVPGGGPAAMGPPGAGVGGGPMGHFDSGLFAAMAGQGFFPRPY</sequence>
<evidence type="ECO:0000259" key="11">
    <source>
        <dbReference type="PROSITE" id="PS50103"/>
    </source>
</evidence>
<dbReference type="PROSITE" id="PS50103">
    <property type="entry name" value="ZF_C3H1"/>
    <property type="match status" value="2"/>
</dbReference>
<dbReference type="GO" id="GO:0006397">
    <property type="term" value="P:mRNA processing"/>
    <property type="evidence" value="ECO:0007669"/>
    <property type="project" value="UniProtKB-KW"/>
</dbReference>
<dbReference type="GO" id="GO:0008270">
    <property type="term" value="F:zinc ion binding"/>
    <property type="evidence" value="ECO:0007669"/>
    <property type="project" value="UniProtKB-KW"/>
</dbReference>
<evidence type="ECO:0000256" key="2">
    <source>
        <dbReference type="ARBA" id="ARBA00022664"/>
    </source>
</evidence>
<dbReference type="InterPro" id="IPR000571">
    <property type="entry name" value="Znf_CCCH"/>
</dbReference>
<evidence type="ECO:0000256" key="1">
    <source>
        <dbReference type="ARBA" id="ARBA00004123"/>
    </source>
</evidence>
<evidence type="ECO:0000256" key="5">
    <source>
        <dbReference type="ARBA" id="ARBA00022771"/>
    </source>
</evidence>
<dbReference type="InterPro" id="IPR045348">
    <property type="entry name" value="CPSF4/Yth1"/>
</dbReference>
<dbReference type="GO" id="GO:0005634">
    <property type="term" value="C:nucleus"/>
    <property type="evidence" value="ECO:0007669"/>
    <property type="project" value="UniProtKB-SubCell"/>
</dbReference>
<dbReference type="Gene3D" id="4.10.1000.10">
    <property type="entry name" value="Zinc finger, CCCH-type"/>
    <property type="match status" value="1"/>
</dbReference>
<dbReference type="EMBL" id="BNCO01000006">
    <property type="protein sequence ID" value="GIL48715.1"/>
    <property type="molecule type" value="Genomic_DNA"/>
</dbReference>
<keyword evidence="13" id="KW-1185">Reference proteome</keyword>
<keyword evidence="6 9" id="KW-0862">Zinc</keyword>
<dbReference type="SUPFAM" id="SSF90229">
    <property type="entry name" value="CCCH zinc finger"/>
    <property type="match status" value="1"/>
</dbReference>
<keyword evidence="2" id="KW-0507">mRNA processing</keyword>
<protein>
    <recommendedName>
        <fullName evidence="11">C3H1-type domain-containing protein</fullName>
    </recommendedName>
</protein>
<feature type="compositionally biased region" description="Gly residues" evidence="10">
    <location>
        <begin position="218"/>
        <end position="233"/>
    </location>
</feature>
<feature type="compositionally biased region" description="Gly residues" evidence="10">
    <location>
        <begin position="259"/>
        <end position="273"/>
    </location>
</feature>
<gene>
    <name evidence="12" type="ORF">Vafri_5171</name>
</gene>
<accession>A0A8J4AZJ4</accession>
<comment type="caution">
    <text evidence="12">The sequence shown here is derived from an EMBL/GenBank/DDBJ whole genome shotgun (WGS) entry which is preliminary data.</text>
</comment>
<feature type="domain" description="C3H1-type" evidence="11">
    <location>
        <begin position="46"/>
        <end position="73"/>
    </location>
</feature>
<keyword evidence="7" id="KW-0694">RNA-binding</keyword>
<evidence type="ECO:0000256" key="8">
    <source>
        <dbReference type="ARBA" id="ARBA00023242"/>
    </source>
</evidence>
<evidence type="ECO:0000313" key="13">
    <source>
        <dbReference type="Proteomes" id="UP000747399"/>
    </source>
</evidence>
<keyword evidence="4" id="KW-0677">Repeat</keyword>
<proteinExistence type="predicted"/>
<evidence type="ECO:0000256" key="9">
    <source>
        <dbReference type="PROSITE-ProRule" id="PRU00723"/>
    </source>
</evidence>
<evidence type="ECO:0000313" key="12">
    <source>
        <dbReference type="EMBL" id="GIL48715.1"/>
    </source>
</evidence>
<evidence type="ECO:0000256" key="3">
    <source>
        <dbReference type="ARBA" id="ARBA00022723"/>
    </source>
</evidence>
<dbReference type="GO" id="GO:0003723">
    <property type="term" value="F:RNA binding"/>
    <property type="evidence" value="ECO:0007669"/>
    <property type="project" value="UniProtKB-KW"/>
</dbReference>
<comment type="subcellular location">
    <subcellularLocation>
        <location evidence="1">Nucleus</location>
    </subcellularLocation>
</comment>
<feature type="zinc finger region" description="C3H1-type" evidence="9">
    <location>
        <begin position="100"/>
        <end position="127"/>
    </location>
</feature>
<organism evidence="12 13">
    <name type="scientific">Volvox africanus</name>
    <dbReference type="NCBI Taxonomy" id="51714"/>
    <lineage>
        <taxon>Eukaryota</taxon>
        <taxon>Viridiplantae</taxon>
        <taxon>Chlorophyta</taxon>
        <taxon>core chlorophytes</taxon>
        <taxon>Chlorophyceae</taxon>
        <taxon>CS clade</taxon>
        <taxon>Chlamydomonadales</taxon>
        <taxon>Volvocaceae</taxon>
        <taxon>Volvox</taxon>
    </lineage>
</organism>